<dbReference type="InterPro" id="IPR036291">
    <property type="entry name" value="NAD(P)-bd_dom_sf"/>
</dbReference>
<organism evidence="3 4">
    <name type="scientific">Aspergillus sclerotialis</name>
    <dbReference type="NCBI Taxonomy" id="2070753"/>
    <lineage>
        <taxon>Eukaryota</taxon>
        <taxon>Fungi</taxon>
        <taxon>Dikarya</taxon>
        <taxon>Ascomycota</taxon>
        <taxon>Pezizomycotina</taxon>
        <taxon>Eurotiomycetes</taxon>
        <taxon>Eurotiomycetidae</taxon>
        <taxon>Eurotiales</taxon>
        <taxon>Aspergillaceae</taxon>
        <taxon>Aspergillus</taxon>
        <taxon>Aspergillus subgen. Polypaecilum</taxon>
    </lineage>
</organism>
<comment type="similarity">
    <text evidence="1">Belongs to the avfA family.</text>
</comment>
<dbReference type="AlphaFoldDB" id="A0A3A2ZDQ3"/>
<evidence type="ECO:0000313" key="4">
    <source>
        <dbReference type="Proteomes" id="UP000266188"/>
    </source>
</evidence>
<dbReference type="Pfam" id="PF13460">
    <property type="entry name" value="NAD_binding_10"/>
    <property type="match status" value="1"/>
</dbReference>
<accession>A0A3A2ZDQ3</accession>
<name>A0A3A2ZDQ3_9EURO</name>
<evidence type="ECO:0000256" key="1">
    <source>
        <dbReference type="ARBA" id="ARBA00038376"/>
    </source>
</evidence>
<dbReference type="EMBL" id="MVGC01000239">
    <property type="protein sequence ID" value="RJE21278.1"/>
    <property type="molecule type" value="Genomic_DNA"/>
</dbReference>
<comment type="caution">
    <text evidence="3">The sequence shown here is derived from an EMBL/GenBank/DDBJ whole genome shotgun (WGS) entry which is preliminary data.</text>
</comment>
<dbReference type="OrthoDB" id="10254604at2759"/>
<feature type="domain" description="NAD(P)-binding" evidence="2">
    <location>
        <begin position="7"/>
        <end position="216"/>
    </location>
</feature>
<dbReference type="STRING" id="2070753.A0A3A2ZDQ3"/>
<dbReference type="Gene3D" id="3.40.50.720">
    <property type="entry name" value="NAD(P)-binding Rossmann-like Domain"/>
    <property type="match status" value="1"/>
</dbReference>
<gene>
    <name evidence="3" type="ORF">PHISCL_06374</name>
</gene>
<evidence type="ECO:0000259" key="2">
    <source>
        <dbReference type="Pfam" id="PF13460"/>
    </source>
</evidence>
<sequence length="245" mass="26491">MQVLLLGGHGKVALHLTPLLLSRGWNVTSVIRNPEHENEILALGKGQKGKLDVLISSLDEVKSVEDAKGLVNRVKPECVVWAAGAGGKGGPSRTNAVDSVAARHMITAAFASTRVSKFLLISHIGSRRTQPCWISDSDWAHLQHINNNVLPAYARAKLEADEYMTGMVEKRKTQPGPFQAINLRPGLLADHPASRKVQLGKTAGKGSVTREDVAIVADLLLARDDTSGWYDLLNGDEAVEEAVER</sequence>
<dbReference type="PANTHER" id="PTHR15020:SF50">
    <property type="entry name" value="UPF0659 PROTEIN YMR090W"/>
    <property type="match status" value="1"/>
</dbReference>
<protein>
    <recommendedName>
        <fullName evidence="2">NAD(P)-binding domain-containing protein</fullName>
    </recommendedName>
</protein>
<reference evidence="4" key="1">
    <citation type="submission" date="2017-02" db="EMBL/GenBank/DDBJ databases">
        <authorList>
            <person name="Tafer H."/>
            <person name="Lopandic K."/>
        </authorList>
    </citation>
    <scope>NUCLEOTIDE SEQUENCE [LARGE SCALE GENOMIC DNA]</scope>
    <source>
        <strain evidence="4">CBS 366.77</strain>
    </source>
</reference>
<dbReference type="InterPro" id="IPR016040">
    <property type="entry name" value="NAD(P)-bd_dom"/>
</dbReference>
<dbReference type="Proteomes" id="UP000266188">
    <property type="component" value="Unassembled WGS sequence"/>
</dbReference>
<proteinExistence type="inferred from homology"/>
<evidence type="ECO:0000313" key="3">
    <source>
        <dbReference type="EMBL" id="RJE21278.1"/>
    </source>
</evidence>
<feature type="non-terminal residue" evidence="3">
    <location>
        <position position="245"/>
    </location>
</feature>
<dbReference type="SUPFAM" id="SSF51735">
    <property type="entry name" value="NAD(P)-binding Rossmann-fold domains"/>
    <property type="match status" value="1"/>
</dbReference>
<dbReference type="PANTHER" id="PTHR15020">
    <property type="entry name" value="FLAVIN REDUCTASE-RELATED"/>
    <property type="match status" value="1"/>
</dbReference>
<keyword evidence="4" id="KW-1185">Reference proteome</keyword>